<feature type="domain" description="Plastocyanin-like" evidence="9">
    <location>
        <begin position="27"/>
        <end position="141"/>
    </location>
</feature>
<dbReference type="AlphaFoldDB" id="R8BTI7"/>
<dbReference type="RefSeq" id="XP_007912543.1">
    <property type="nucleotide sequence ID" value="XM_007914352.1"/>
</dbReference>
<comment type="similarity">
    <text evidence="1">Belongs to the multicopper oxidase family.</text>
</comment>
<keyword evidence="5" id="KW-0186">Copper</keyword>
<dbReference type="GO" id="GO:0033215">
    <property type="term" value="P:reductive iron assimilation"/>
    <property type="evidence" value="ECO:0007669"/>
    <property type="project" value="TreeGrafter"/>
</dbReference>
<dbReference type="InterPro" id="IPR011707">
    <property type="entry name" value="Cu-oxidase-like_N"/>
</dbReference>
<proteinExistence type="inferred from homology"/>
<dbReference type="KEGG" id="tmn:UCRPA7_1773"/>
<dbReference type="eggNOG" id="KOG1263">
    <property type="taxonomic scope" value="Eukaryota"/>
</dbReference>
<dbReference type="OrthoDB" id="2121828at2759"/>
<dbReference type="Pfam" id="PF07732">
    <property type="entry name" value="Cu-oxidase_3"/>
    <property type="match status" value="1"/>
</dbReference>
<dbReference type="InterPro" id="IPR008972">
    <property type="entry name" value="Cupredoxin"/>
</dbReference>
<keyword evidence="4" id="KW-0560">Oxidoreductase</keyword>
<evidence type="ECO:0000256" key="6">
    <source>
        <dbReference type="SAM" id="SignalP"/>
    </source>
</evidence>
<dbReference type="PANTHER" id="PTHR11709">
    <property type="entry name" value="MULTI-COPPER OXIDASE"/>
    <property type="match status" value="1"/>
</dbReference>
<dbReference type="EMBL" id="KB932905">
    <property type="protein sequence ID" value="EOO02708.1"/>
    <property type="molecule type" value="Genomic_DNA"/>
</dbReference>
<feature type="domain" description="Plastocyanin-like" evidence="8">
    <location>
        <begin position="360"/>
        <end position="490"/>
    </location>
</feature>
<gene>
    <name evidence="10" type="ORF">UCRPA7_1773</name>
</gene>
<dbReference type="GO" id="GO:0005507">
    <property type="term" value="F:copper ion binding"/>
    <property type="evidence" value="ECO:0007669"/>
    <property type="project" value="InterPro"/>
</dbReference>
<dbReference type="GO" id="GO:0004322">
    <property type="term" value="F:ferroxidase activity"/>
    <property type="evidence" value="ECO:0007669"/>
    <property type="project" value="TreeGrafter"/>
</dbReference>
<dbReference type="PANTHER" id="PTHR11709:SF361">
    <property type="entry name" value="IRON TRANSPORT MULTICOPPER OXIDASE FET3"/>
    <property type="match status" value="1"/>
</dbReference>
<dbReference type="PROSITE" id="PS00080">
    <property type="entry name" value="MULTICOPPER_OXIDASE2"/>
    <property type="match status" value="1"/>
</dbReference>
<feature type="domain" description="Plastocyanin-like" evidence="7">
    <location>
        <begin position="151"/>
        <end position="280"/>
    </location>
</feature>
<evidence type="ECO:0000256" key="1">
    <source>
        <dbReference type="ARBA" id="ARBA00010609"/>
    </source>
</evidence>
<reference evidence="11" key="1">
    <citation type="journal article" date="2013" name="Genome Announc.">
        <title>Draft genome sequence of the ascomycete Phaeoacremonium aleophilum strain UCR-PA7, a causal agent of the esca disease complex in grapevines.</title>
        <authorList>
            <person name="Blanco-Ulate B."/>
            <person name="Rolshausen P."/>
            <person name="Cantu D."/>
        </authorList>
    </citation>
    <scope>NUCLEOTIDE SEQUENCE [LARGE SCALE GENOMIC DNA]</scope>
    <source>
        <strain evidence="11">UCR-PA7</strain>
    </source>
</reference>
<dbReference type="HOGENOM" id="CLU_006504_7_3_1"/>
<accession>R8BTI7</accession>
<evidence type="ECO:0000259" key="7">
    <source>
        <dbReference type="Pfam" id="PF00394"/>
    </source>
</evidence>
<dbReference type="SUPFAM" id="SSF49503">
    <property type="entry name" value="Cupredoxins"/>
    <property type="match status" value="3"/>
</dbReference>
<dbReference type="FunFam" id="2.60.40.420:FF:000071">
    <property type="entry name" value="Conidial pigment biosynthesis oxidase Abr1/brown 1"/>
    <property type="match status" value="1"/>
</dbReference>
<dbReference type="Pfam" id="PF07731">
    <property type="entry name" value="Cu-oxidase_2"/>
    <property type="match status" value="1"/>
</dbReference>
<dbReference type="Gene3D" id="2.60.40.420">
    <property type="entry name" value="Cupredoxins - blue copper proteins"/>
    <property type="match status" value="3"/>
</dbReference>
<feature type="chain" id="PRO_5004452255" evidence="6">
    <location>
        <begin position="19"/>
        <end position="540"/>
    </location>
</feature>
<name>R8BTI7_PHAM7</name>
<dbReference type="Pfam" id="PF00394">
    <property type="entry name" value="Cu-oxidase"/>
    <property type="match status" value="1"/>
</dbReference>
<dbReference type="PROSITE" id="PS00079">
    <property type="entry name" value="MULTICOPPER_OXIDASE1"/>
    <property type="match status" value="2"/>
</dbReference>
<dbReference type="GO" id="GO:0010106">
    <property type="term" value="P:cellular response to iron ion starvation"/>
    <property type="evidence" value="ECO:0007669"/>
    <property type="project" value="TreeGrafter"/>
</dbReference>
<evidence type="ECO:0000256" key="2">
    <source>
        <dbReference type="ARBA" id="ARBA00022723"/>
    </source>
</evidence>
<dbReference type="CDD" id="cd13877">
    <property type="entry name" value="CuRO_2_Fet3p_like"/>
    <property type="match status" value="1"/>
</dbReference>
<dbReference type="GO" id="GO:0033573">
    <property type="term" value="C:high-affinity iron permease complex"/>
    <property type="evidence" value="ECO:0007669"/>
    <property type="project" value="TreeGrafter"/>
</dbReference>
<sequence length="540" mass="59643">MFTCRVAQFLALASSAWAGVVTYNWDITWVNAAPDGFARPVIGINGQWPCPKIEATVGDTIVVHLNNKLGNETTGVHFHGINQISTNEMDGPSGVTQCPVPPGSSITYSFLADAPGTYWYHSHNMGQYPDGLRGPLIVHDPLDPYAGKYDEEVILTVTDWYHSQTIDLVRAMFVTSNTNFLPPFPDTLLVNEGGSRDIKFIKGKTYRLRIISFAAFASAFLHFDSHNMQVIMNDGSYVKQTQAYQLRIAPAQRYDVLISAIDRDRRNYPYLFSLDINRDFKNDPAPVFPHNATGYLVMDGKTNNTGVDVVDVWRPADDSHFAPYNGAAQFSPVAQTIQLDFSFCLDDNGLPRSCFNGSPYIPQKVPTLYTAATTGDDNANPIVYGAVHPFIAKHNDVVDIVINNLDAAIHPFHLHGHQFQVIDRPSSGAGKWSGRAGGTKNPPMRDVVSVNANSYAVLRFKADNPGVFLFHCHIEWHVEMGLTATIIEAPDLLKGRKFPQDHIDNCKILGIPYQGNAAGNTDNYTDTTGFITEPDPTYNG</sequence>
<dbReference type="InterPro" id="IPR033138">
    <property type="entry name" value="Cu_oxidase_CS"/>
</dbReference>
<evidence type="ECO:0000313" key="11">
    <source>
        <dbReference type="Proteomes" id="UP000014074"/>
    </source>
</evidence>
<keyword evidence="2" id="KW-0479">Metal-binding</keyword>
<evidence type="ECO:0000256" key="3">
    <source>
        <dbReference type="ARBA" id="ARBA00022729"/>
    </source>
</evidence>
<dbReference type="InterPro" id="IPR001117">
    <property type="entry name" value="Cu-oxidase_2nd"/>
</dbReference>
<evidence type="ECO:0000256" key="4">
    <source>
        <dbReference type="ARBA" id="ARBA00023002"/>
    </source>
</evidence>
<evidence type="ECO:0000259" key="9">
    <source>
        <dbReference type="Pfam" id="PF07732"/>
    </source>
</evidence>
<keyword evidence="11" id="KW-1185">Reference proteome</keyword>
<dbReference type="InterPro" id="IPR002355">
    <property type="entry name" value="Cu_oxidase_Cu_BS"/>
</dbReference>
<organism evidence="10 11">
    <name type="scientific">Phaeoacremonium minimum (strain UCR-PA7)</name>
    <name type="common">Esca disease fungus</name>
    <name type="synonym">Togninia minima</name>
    <dbReference type="NCBI Taxonomy" id="1286976"/>
    <lineage>
        <taxon>Eukaryota</taxon>
        <taxon>Fungi</taxon>
        <taxon>Dikarya</taxon>
        <taxon>Ascomycota</taxon>
        <taxon>Pezizomycotina</taxon>
        <taxon>Sordariomycetes</taxon>
        <taxon>Sordariomycetidae</taxon>
        <taxon>Togniniales</taxon>
        <taxon>Togniniaceae</taxon>
        <taxon>Phaeoacremonium</taxon>
    </lineage>
</organism>
<keyword evidence="3 6" id="KW-0732">Signal</keyword>
<dbReference type="InterPro" id="IPR044130">
    <property type="entry name" value="CuRO_2_Fet3-like"/>
</dbReference>
<dbReference type="InterPro" id="IPR011706">
    <property type="entry name" value="Cu-oxidase_C"/>
</dbReference>
<dbReference type="GeneID" id="19321956"/>
<dbReference type="CDD" id="cd13851">
    <property type="entry name" value="CuRO_1_Fet3p"/>
    <property type="match status" value="1"/>
</dbReference>
<dbReference type="Proteomes" id="UP000014074">
    <property type="component" value="Unassembled WGS sequence"/>
</dbReference>
<evidence type="ECO:0000256" key="5">
    <source>
        <dbReference type="ARBA" id="ARBA00023008"/>
    </source>
</evidence>
<evidence type="ECO:0000259" key="8">
    <source>
        <dbReference type="Pfam" id="PF07731"/>
    </source>
</evidence>
<protein>
    <submittedName>
        <fullName evidence="10">Putative iron transport multicopper oxidase fet3 protein</fullName>
    </submittedName>
</protein>
<feature type="signal peptide" evidence="6">
    <location>
        <begin position="1"/>
        <end position="18"/>
    </location>
</feature>
<dbReference type="InterPro" id="IPR045087">
    <property type="entry name" value="Cu-oxidase_fam"/>
</dbReference>
<evidence type="ECO:0000313" key="10">
    <source>
        <dbReference type="EMBL" id="EOO02708.1"/>
    </source>
</evidence>